<dbReference type="PROSITE" id="PS50983">
    <property type="entry name" value="FE_B12_PBP"/>
    <property type="match status" value="1"/>
</dbReference>
<gene>
    <name evidence="4" type="ORF">KQI86_09850</name>
</gene>
<keyword evidence="2" id="KW-0732">Signal</keyword>
<dbReference type="RefSeq" id="WP_216439098.1">
    <property type="nucleotide sequence ID" value="NZ_JAHLQF010000002.1"/>
</dbReference>
<evidence type="ECO:0000313" key="4">
    <source>
        <dbReference type="EMBL" id="MBU5484634.1"/>
    </source>
</evidence>
<dbReference type="InterPro" id="IPR050902">
    <property type="entry name" value="ABC_Transporter_SBP"/>
</dbReference>
<organism evidence="4 5">
    <name type="scientific">Clostridium mobile</name>
    <dbReference type="NCBI Taxonomy" id="2841512"/>
    <lineage>
        <taxon>Bacteria</taxon>
        <taxon>Bacillati</taxon>
        <taxon>Bacillota</taxon>
        <taxon>Clostridia</taxon>
        <taxon>Eubacteriales</taxon>
        <taxon>Clostridiaceae</taxon>
        <taxon>Clostridium</taxon>
    </lineage>
</organism>
<feature type="signal peptide" evidence="2">
    <location>
        <begin position="1"/>
        <end position="24"/>
    </location>
</feature>
<dbReference type="InterPro" id="IPR002491">
    <property type="entry name" value="ABC_transptr_periplasmic_BD"/>
</dbReference>
<accession>A0ABS6EHE3</accession>
<feature type="domain" description="Fe/B12 periplasmic-binding" evidence="3">
    <location>
        <begin position="68"/>
        <end position="333"/>
    </location>
</feature>
<comment type="caution">
    <text evidence="4">The sequence shown here is derived from an EMBL/GenBank/DDBJ whole genome shotgun (WGS) entry which is preliminary data.</text>
</comment>
<evidence type="ECO:0000313" key="5">
    <source>
        <dbReference type="Proteomes" id="UP000726170"/>
    </source>
</evidence>
<feature type="chain" id="PRO_5046700533" evidence="2">
    <location>
        <begin position="25"/>
        <end position="335"/>
    </location>
</feature>
<dbReference type="PANTHER" id="PTHR30535:SF7">
    <property type="entry name" value="IRON(III) DICITRATE-BINDING PROTEIN"/>
    <property type="match status" value="1"/>
</dbReference>
<reference evidence="4 5" key="1">
    <citation type="submission" date="2021-06" db="EMBL/GenBank/DDBJ databases">
        <authorList>
            <person name="Sun Q."/>
            <person name="Li D."/>
        </authorList>
    </citation>
    <scope>NUCLEOTIDE SEQUENCE [LARGE SCALE GENOMIC DNA]</scope>
    <source>
        <strain evidence="4 5">MSJ-11</strain>
    </source>
</reference>
<keyword evidence="5" id="KW-1185">Reference proteome</keyword>
<sequence length="335" mass="37293">MLKKFNKKLMLIIMSLTVAATVVACGKTEKTNGEKVDSSNGTKQEISIKAYDQDKNEINLSFKESPKRAITLNQSPTEMLLALGLGDKMVGTAFLDDEILLEYKEAYDKIPVLSKTYASLESVLEKNPDILIGWPSNFDEKHLGTVEELESKGIKVYIPKSTLKGEKKIEDVYEDILNLSKIFEVEENGQKLVGEMKDKIEKVQEKIKGKEPVKVAVIDSIEDTKSLNTCGNVALEDKLITLAGGKNVFGDIDKSYTTVSFEELIARNPDVLVVNYFMGSNLSVEQIKNNPMLKNLDAVKNDRIVLVPLTEMMGGVRNADGVERLAKGFYPEIFK</sequence>
<protein>
    <submittedName>
        <fullName evidence="4">ABC transporter substrate-binding protein</fullName>
    </submittedName>
</protein>
<dbReference type="EMBL" id="JAHLQF010000002">
    <property type="protein sequence ID" value="MBU5484634.1"/>
    <property type="molecule type" value="Genomic_DNA"/>
</dbReference>
<evidence type="ECO:0000256" key="2">
    <source>
        <dbReference type="SAM" id="SignalP"/>
    </source>
</evidence>
<comment type="similarity">
    <text evidence="1">Belongs to the bacterial solute-binding protein 8 family.</text>
</comment>
<dbReference type="Proteomes" id="UP000726170">
    <property type="component" value="Unassembled WGS sequence"/>
</dbReference>
<dbReference type="PROSITE" id="PS51257">
    <property type="entry name" value="PROKAR_LIPOPROTEIN"/>
    <property type="match status" value="1"/>
</dbReference>
<evidence type="ECO:0000256" key="1">
    <source>
        <dbReference type="ARBA" id="ARBA00008814"/>
    </source>
</evidence>
<dbReference type="PANTHER" id="PTHR30535">
    <property type="entry name" value="VITAMIN B12-BINDING PROTEIN"/>
    <property type="match status" value="1"/>
</dbReference>
<proteinExistence type="inferred from homology"/>
<evidence type="ECO:0000259" key="3">
    <source>
        <dbReference type="PROSITE" id="PS50983"/>
    </source>
</evidence>
<name>A0ABS6EHE3_9CLOT</name>
<dbReference type="Pfam" id="PF01497">
    <property type="entry name" value="Peripla_BP_2"/>
    <property type="match status" value="1"/>
</dbReference>